<evidence type="ECO:0000256" key="2">
    <source>
        <dbReference type="SAM" id="SignalP"/>
    </source>
</evidence>
<sequence length="126" mass="14278">MTLKFFNHNFIVFLLLFFISHFTCNINGEITTNNDTKQEECCDDQEISISMRDLFGICAGIIVAAPPIIVLIILLTYQRDSIKVRKTNKYSKLETVSDNVDNKYKNDKDSINTLSSDAAGIELSTF</sequence>
<evidence type="ECO:0000313" key="4">
    <source>
        <dbReference type="WBParaSite" id="SPAL_0001400100.1"/>
    </source>
</evidence>
<dbReference type="WBParaSite" id="SPAL_0001400100.1">
    <property type="protein sequence ID" value="SPAL_0001400100.1"/>
    <property type="gene ID" value="SPAL_0001400100"/>
</dbReference>
<feature type="chain" id="PRO_5005895500" evidence="2">
    <location>
        <begin position="26"/>
        <end position="126"/>
    </location>
</feature>
<dbReference type="Proteomes" id="UP000046392">
    <property type="component" value="Unplaced"/>
</dbReference>
<proteinExistence type="predicted"/>
<name>A0A0N5C7T9_STREA</name>
<organism evidence="3 4">
    <name type="scientific">Strongyloides papillosus</name>
    <name type="common">Intestinal threadworm</name>
    <dbReference type="NCBI Taxonomy" id="174720"/>
    <lineage>
        <taxon>Eukaryota</taxon>
        <taxon>Metazoa</taxon>
        <taxon>Ecdysozoa</taxon>
        <taxon>Nematoda</taxon>
        <taxon>Chromadorea</taxon>
        <taxon>Rhabditida</taxon>
        <taxon>Tylenchina</taxon>
        <taxon>Panagrolaimomorpha</taxon>
        <taxon>Strongyloidoidea</taxon>
        <taxon>Strongyloididae</taxon>
        <taxon>Strongyloides</taxon>
    </lineage>
</organism>
<protein>
    <submittedName>
        <fullName evidence="4">Plasmodium vivax Vir protein</fullName>
    </submittedName>
</protein>
<keyword evidence="1" id="KW-0812">Transmembrane</keyword>
<keyword evidence="1" id="KW-0472">Membrane</keyword>
<accession>A0A0N5C7T9</accession>
<reference evidence="4" key="1">
    <citation type="submission" date="2017-02" db="UniProtKB">
        <authorList>
            <consortium name="WormBaseParasite"/>
        </authorList>
    </citation>
    <scope>IDENTIFICATION</scope>
</reference>
<feature type="transmembrane region" description="Helical" evidence="1">
    <location>
        <begin position="54"/>
        <end position="77"/>
    </location>
</feature>
<keyword evidence="2" id="KW-0732">Signal</keyword>
<evidence type="ECO:0000313" key="3">
    <source>
        <dbReference type="Proteomes" id="UP000046392"/>
    </source>
</evidence>
<dbReference type="AlphaFoldDB" id="A0A0N5C7T9"/>
<keyword evidence="3" id="KW-1185">Reference proteome</keyword>
<evidence type="ECO:0000256" key="1">
    <source>
        <dbReference type="SAM" id="Phobius"/>
    </source>
</evidence>
<feature type="signal peptide" evidence="2">
    <location>
        <begin position="1"/>
        <end position="25"/>
    </location>
</feature>
<keyword evidence="1" id="KW-1133">Transmembrane helix</keyword>